<reference evidence="2" key="1">
    <citation type="journal article" date="2023" name="Nat. Plants">
        <title>Single-cell RNA sequencing provides a high-resolution roadmap for understanding the multicellular compartmentation of specialized metabolism.</title>
        <authorList>
            <person name="Sun S."/>
            <person name="Shen X."/>
            <person name="Li Y."/>
            <person name="Li Y."/>
            <person name="Wang S."/>
            <person name="Li R."/>
            <person name="Zhang H."/>
            <person name="Shen G."/>
            <person name="Guo B."/>
            <person name="Wei J."/>
            <person name="Xu J."/>
            <person name="St-Pierre B."/>
            <person name="Chen S."/>
            <person name="Sun C."/>
        </authorList>
    </citation>
    <scope>NUCLEOTIDE SEQUENCE [LARGE SCALE GENOMIC DNA]</scope>
</reference>
<keyword evidence="2" id="KW-1185">Reference proteome</keyword>
<sequence length="186" mass="20657">MPIEGLSSTTAPANPSRSLEQLGFVNLLQAPRQDELDAFDLWTMIAATQPKVVGEGPSIPRLMPILPPRSRPPGYLPLPWQAAALKSQLAVCRQPSCGTKIPAPICRWPFRIYYQENNVSGVTIFGLSRVLGDVVAHTRNPDWRSDHVVSQLPKTLSMANFRAYRARLCFLVSDFMRSCNHDGSNN</sequence>
<organism evidence="1 2">
    <name type="scientific">Catharanthus roseus</name>
    <name type="common">Madagascar periwinkle</name>
    <name type="synonym">Vinca rosea</name>
    <dbReference type="NCBI Taxonomy" id="4058"/>
    <lineage>
        <taxon>Eukaryota</taxon>
        <taxon>Viridiplantae</taxon>
        <taxon>Streptophyta</taxon>
        <taxon>Embryophyta</taxon>
        <taxon>Tracheophyta</taxon>
        <taxon>Spermatophyta</taxon>
        <taxon>Magnoliopsida</taxon>
        <taxon>eudicotyledons</taxon>
        <taxon>Gunneridae</taxon>
        <taxon>Pentapetalae</taxon>
        <taxon>asterids</taxon>
        <taxon>lamiids</taxon>
        <taxon>Gentianales</taxon>
        <taxon>Apocynaceae</taxon>
        <taxon>Rauvolfioideae</taxon>
        <taxon>Vinceae</taxon>
        <taxon>Catharanthinae</taxon>
        <taxon>Catharanthus</taxon>
    </lineage>
</organism>
<name>A0ACC0B711_CATRO</name>
<dbReference type="EMBL" id="CM044704">
    <property type="protein sequence ID" value="KAI5668362.1"/>
    <property type="molecule type" value="Genomic_DNA"/>
</dbReference>
<gene>
    <name evidence="1" type="ORF">M9H77_18215</name>
</gene>
<comment type="caution">
    <text evidence="1">The sequence shown here is derived from an EMBL/GenBank/DDBJ whole genome shotgun (WGS) entry which is preliminary data.</text>
</comment>
<protein>
    <submittedName>
        <fullName evidence="1">Uncharacterized protein</fullName>
    </submittedName>
</protein>
<evidence type="ECO:0000313" key="2">
    <source>
        <dbReference type="Proteomes" id="UP001060085"/>
    </source>
</evidence>
<accession>A0ACC0B711</accession>
<evidence type="ECO:0000313" key="1">
    <source>
        <dbReference type="EMBL" id="KAI5668362.1"/>
    </source>
</evidence>
<proteinExistence type="predicted"/>
<dbReference type="Proteomes" id="UP001060085">
    <property type="component" value="Linkage Group LG04"/>
</dbReference>